<organism evidence="2 3">
    <name type="scientific">Komagataella phaffii (strain ATCC 76273 / CBS 7435 / CECT 11047 / NRRL Y-11430 / Wegner 21-1)</name>
    <name type="common">Yeast</name>
    <name type="synonym">Pichia pastoris</name>
    <dbReference type="NCBI Taxonomy" id="981350"/>
    <lineage>
        <taxon>Eukaryota</taxon>
        <taxon>Fungi</taxon>
        <taxon>Dikarya</taxon>
        <taxon>Ascomycota</taxon>
        <taxon>Saccharomycotina</taxon>
        <taxon>Pichiomycetes</taxon>
        <taxon>Pichiales</taxon>
        <taxon>Pichiaceae</taxon>
        <taxon>Komagataella</taxon>
    </lineage>
</organism>
<evidence type="ECO:0000313" key="2">
    <source>
        <dbReference type="EMBL" id="CCA39846.1"/>
    </source>
</evidence>
<evidence type="ECO:0000313" key="3">
    <source>
        <dbReference type="Proteomes" id="UP000006853"/>
    </source>
</evidence>
<reference evidence="2 3" key="1">
    <citation type="journal article" date="2011" name="J. Biotechnol.">
        <title>High-quality genome sequence of Pichia pastoris CBS7435.</title>
        <authorList>
            <person name="Kuberl A."/>
            <person name="Schneider J."/>
            <person name="Thallinger G.G."/>
            <person name="Anderl I."/>
            <person name="Wibberg D."/>
            <person name="Hajek T."/>
            <person name="Jaenicke S."/>
            <person name="Brinkrolf K."/>
            <person name="Goesmann A."/>
            <person name="Szczepanowski R."/>
            <person name="Puhler A."/>
            <person name="Schwab H."/>
            <person name="Glieder A."/>
            <person name="Pichler H."/>
        </authorList>
    </citation>
    <scope>NUCLEOTIDE SEQUENCE [LARGE SCALE GENOMIC DNA]</scope>
    <source>
        <strain evidence="3">ATCC 76273 / CBS 7435 / CECT 11047 / NRRL Y-11430 / Wegner 21-1</strain>
    </source>
</reference>
<accession>F2QWR8</accession>
<dbReference type="AlphaFoldDB" id="F2QWR8"/>
<feature type="region of interest" description="Disordered" evidence="1">
    <location>
        <begin position="1"/>
        <end position="30"/>
    </location>
</feature>
<name>F2QWR8_KOMPC</name>
<reference evidence="2 3" key="3">
    <citation type="journal article" date="2016" name="FEMS Yeast Res.">
        <title>Curation of the genome annotation of Pichia pastoris (Komagataella phaffii) CBS7435 from gene level to protein function.</title>
        <authorList>
            <person name="Valli M."/>
            <person name="Tatto N.E."/>
            <person name="Peymann A."/>
            <person name="Gruber C."/>
            <person name="Landes N."/>
            <person name="Ekker H."/>
            <person name="Thallinger G.G."/>
            <person name="Mattanovich D."/>
            <person name="Gasser B."/>
            <person name="Graf A.B."/>
        </authorList>
    </citation>
    <scope>GENOME REANNOTATION</scope>
    <source>
        <strain evidence="2 3">ATCC 76273 / CBS 7435 / CECT 11047 / NRRL Y-11430 / Wegner 21-1</strain>
    </source>
</reference>
<keyword evidence="3" id="KW-1185">Reference proteome</keyword>
<proteinExistence type="predicted"/>
<dbReference type="EMBL" id="FR839630">
    <property type="protein sequence ID" value="CCA39846.1"/>
    <property type="molecule type" value="Genomic_DNA"/>
</dbReference>
<feature type="compositionally biased region" description="Basic residues" evidence="1">
    <location>
        <begin position="7"/>
        <end position="16"/>
    </location>
</feature>
<dbReference type="Proteomes" id="UP000006853">
    <property type="component" value="Chromosome 3"/>
</dbReference>
<evidence type="ECO:0000256" key="1">
    <source>
        <dbReference type="SAM" id="MobiDB-lite"/>
    </source>
</evidence>
<sequence length="256" mass="28874">MMPQKTKGPKRSGKGKKVGDNADNGNRNQALGHIDEVNSIADIKDKPSLLGCDHYDDYFPKVSPYEIIGLEISTTSKPVPIEVSSIKRLNVCLKSTFKQTLGLEEFSNARNDPIERLVTFKRDQENFIMADQGFNRSQNFTFDKPTASKRSIVDNLEFKFTTNSNSSNGAKTPMSIFKIQNKLFSDVPTKSKRRRNEKLDNSRTISVRTVLRMVDYSLVSDGEFTSMSMSECNTPTKHCNVLINDDDLAQAKRLVF</sequence>
<protein>
    <submittedName>
        <fullName evidence="2">Uncharacterized protein</fullName>
    </submittedName>
</protein>
<gene>
    <name evidence="2" type="ordered locus">PP7435_Chr3-0894</name>
</gene>
<reference key="2">
    <citation type="submission" date="2011-04" db="EMBL/GenBank/DDBJ databases">
        <title>High-quality genome sequence of Pichia pastoris CBS 7435.</title>
        <authorList>
            <person name="Kueberl A."/>
            <person name="Schneider J."/>
            <person name="Thallinger G.G."/>
            <person name="Anderl I."/>
            <person name="Wibberg D."/>
            <person name="Hajek T."/>
            <person name="Jaenicke S."/>
            <person name="Brinkrolf K."/>
            <person name="Goesmann A."/>
            <person name="Szczepanowski R."/>
            <person name="Puehler A."/>
            <person name="Schwab H."/>
            <person name="Glieder A."/>
            <person name="Pichler H."/>
        </authorList>
    </citation>
    <scope>NUCLEOTIDE SEQUENCE</scope>
    <source>
        <strain>CBS 7435</strain>
    </source>
</reference>
<dbReference type="HOGENOM" id="CLU_1046278_0_0_1"/>